<dbReference type="EMBL" id="LT630287">
    <property type="protein sequence ID" value="SFV41791.1"/>
    <property type="molecule type" value="Genomic_DNA"/>
</dbReference>
<evidence type="ECO:0000313" key="2">
    <source>
        <dbReference type="Proteomes" id="UP000190935"/>
    </source>
</evidence>
<name>A0A1K1KS94_9LACO</name>
<dbReference type="AlphaFoldDB" id="A0A1K1KS94"/>
<evidence type="ECO:0000313" key="1">
    <source>
        <dbReference type="EMBL" id="SFV41791.1"/>
    </source>
</evidence>
<reference evidence="2" key="1">
    <citation type="submission" date="2016-11" db="EMBL/GenBank/DDBJ databases">
        <authorList>
            <person name="Papadimitriou K."/>
        </authorList>
    </citation>
    <scope>NUCLEOTIDE SEQUENCE [LARGE SCALE GENOMIC DNA]</scope>
    <source>
        <strain evidence="2">ACA-DC 1533</strain>
    </source>
</reference>
<sequence length="38" mass="4180">MVTSLLIRDIQKSTTNGFFISNLILQTTNVNLAAKKGK</sequence>
<accession>A0A1K1KS94</accession>
<proteinExistence type="predicted"/>
<organism evidence="1 2">
    <name type="scientific">Ligilactobacillus acidipiscis</name>
    <dbReference type="NCBI Taxonomy" id="89059"/>
    <lineage>
        <taxon>Bacteria</taxon>
        <taxon>Bacillati</taxon>
        <taxon>Bacillota</taxon>
        <taxon>Bacilli</taxon>
        <taxon>Lactobacillales</taxon>
        <taxon>Lactobacillaceae</taxon>
        <taxon>Ligilactobacillus</taxon>
    </lineage>
</organism>
<gene>
    <name evidence="1" type="ORF">LAC1533_2365</name>
</gene>
<dbReference type="Proteomes" id="UP000190935">
    <property type="component" value="Chromosome I"/>
</dbReference>
<dbReference type="KEGG" id="laca:LAC1533_2365"/>
<protein>
    <submittedName>
        <fullName evidence="1">Uncharacterized protein</fullName>
    </submittedName>
</protein>